<dbReference type="EMBL" id="GL876982">
    <property type="protein sequence ID" value="KLU92637.1"/>
    <property type="molecule type" value="Genomic_DNA"/>
</dbReference>
<evidence type="ECO:0008006" key="13">
    <source>
        <dbReference type="Google" id="ProtNLM"/>
    </source>
</evidence>
<evidence type="ECO:0000256" key="3">
    <source>
        <dbReference type="ARBA" id="ARBA00022723"/>
    </source>
</evidence>
<keyword evidence="9" id="KW-1133">Transmembrane helix</keyword>
<dbReference type="Pfam" id="PF00067">
    <property type="entry name" value="p450"/>
    <property type="match status" value="1"/>
</dbReference>
<evidence type="ECO:0000256" key="5">
    <source>
        <dbReference type="ARBA" id="ARBA00023004"/>
    </source>
</evidence>
<comment type="pathway">
    <text evidence="7">Aromatic compound metabolism; phenylacetate degradation.</text>
</comment>
<dbReference type="Proteomes" id="UP000011715">
    <property type="component" value="Unassembled WGS sequence"/>
</dbReference>
<comment type="similarity">
    <text evidence="1">Belongs to the cytochrome P450 family.</text>
</comment>
<evidence type="ECO:0000256" key="6">
    <source>
        <dbReference type="ARBA" id="ARBA00023033"/>
    </source>
</evidence>
<keyword evidence="9" id="KW-0472">Membrane</keyword>
<dbReference type="InterPro" id="IPR001128">
    <property type="entry name" value="Cyt_P450"/>
</dbReference>
<dbReference type="PANTHER" id="PTHR46300">
    <property type="entry name" value="P450, PUTATIVE (EUROFUNG)-RELATED-RELATED"/>
    <property type="match status" value="1"/>
</dbReference>
<evidence type="ECO:0000256" key="8">
    <source>
        <dbReference type="PIRSR" id="PIRSR602401-1"/>
    </source>
</evidence>
<evidence type="ECO:0000256" key="2">
    <source>
        <dbReference type="ARBA" id="ARBA00022617"/>
    </source>
</evidence>
<proteinExistence type="inferred from homology"/>
<evidence type="ECO:0000313" key="11">
    <source>
        <dbReference type="EnsemblFungi" id="MAPG_11582T0"/>
    </source>
</evidence>
<dbReference type="GO" id="GO:0020037">
    <property type="term" value="F:heme binding"/>
    <property type="evidence" value="ECO:0007669"/>
    <property type="project" value="InterPro"/>
</dbReference>
<evidence type="ECO:0000256" key="7">
    <source>
        <dbReference type="ARBA" id="ARBA00060591"/>
    </source>
</evidence>
<dbReference type="PRINTS" id="PR00385">
    <property type="entry name" value="P450"/>
</dbReference>
<keyword evidence="6" id="KW-0503">Monooxygenase</keyword>
<reference evidence="12" key="2">
    <citation type="submission" date="2010-05" db="EMBL/GenBank/DDBJ databases">
        <title>The genome sequence of Magnaporthe poae strain ATCC 64411.</title>
        <authorList>
            <person name="Ma L.-J."/>
            <person name="Dead R."/>
            <person name="Young S."/>
            <person name="Zeng Q."/>
            <person name="Koehrsen M."/>
            <person name="Alvarado L."/>
            <person name="Berlin A."/>
            <person name="Chapman S.B."/>
            <person name="Chen Z."/>
            <person name="Freedman E."/>
            <person name="Gellesch M."/>
            <person name="Goldberg J."/>
            <person name="Griggs A."/>
            <person name="Gujja S."/>
            <person name="Heilman E.R."/>
            <person name="Heiman D."/>
            <person name="Hepburn T."/>
            <person name="Howarth C."/>
            <person name="Jen D."/>
            <person name="Larson L."/>
            <person name="Mehta T."/>
            <person name="Neiman D."/>
            <person name="Pearson M."/>
            <person name="Roberts A."/>
            <person name="Saif S."/>
            <person name="Shea T."/>
            <person name="Shenoy N."/>
            <person name="Sisk P."/>
            <person name="Stolte C."/>
            <person name="Sykes S."/>
            <person name="Walk T."/>
            <person name="White J."/>
            <person name="Yandava C."/>
            <person name="Haas B."/>
            <person name="Nusbaum C."/>
            <person name="Birren B."/>
        </authorList>
    </citation>
    <scope>NUCLEOTIDE SEQUENCE [LARGE SCALE GENOMIC DNA]</scope>
    <source>
        <strain evidence="12">ATCC 64411 / 73-15</strain>
    </source>
</reference>
<dbReference type="OMA" id="GPQEAME"/>
<keyword evidence="9" id="KW-0812">Transmembrane</keyword>
<reference evidence="11" key="4">
    <citation type="journal article" date="2015" name="G3 (Bethesda)">
        <title>Genome sequences of three phytopathogenic species of the Magnaporthaceae family of fungi.</title>
        <authorList>
            <person name="Okagaki L.H."/>
            <person name="Nunes C.C."/>
            <person name="Sailsbery J."/>
            <person name="Clay B."/>
            <person name="Brown D."/>
            <person name="John T."/>
            <person name="Oh Y."/>
            <person name="Young N."/>
            <person name="Fitzgerald M."/>
            <person name="Haas B.J."/>
            <person name="Zeng Q."/>
            <person name="Young S."/>
            <person name="Adiconis X."/>
            <person name="Fan L."/>
            <person name="Levin J.Z."/>
            <person name="Mitchell T.K."/>
            <person name="Okubara P.A."/>
            <person name="Farman M.L."/>
            <person name="Kohn L.M."/>
            <person name="Birren B."/>
            <person name="Ma L.-J."/>
            <person name="Dean R.A."/>
        </authorList>
    </citation>
    <scope>NUCLEOTIDE SEQUENCE</scope>
    <source>
        <strain evidence="11">ATCC 64411 / 73-15</strain>
    </source>
</reference>
<gene>
    <name evidence="10" type="ORF">MAPG_11582</name>
</gene>
<dbReference type="EnsemblFungi" id="MAPG_11582T0">
    <property type="protein sequence ID" value="MAPG_11582T0"/>
    <property type="gene ID" value="MAPG_11582"/>
</dbReference>
<dbReference type="InterPro" id="IPR050364">
    <property type="entry name" value="Cytochrome_P450_fung"/>
</dbReference>
<keyword evidence="12" id="KW-1185">Reference proteome</keyword>
<dbReference type="GO" id="GO:0005506">
    <property type="term" value="F:iron ion binding"/>
    <property type="evidence" value="ECO:0007669"/>
    <property type="project" value="InterPro"/>
</dbReference>
<accession>A0A0C4EFN0</accession>
<keyword evidence="2 8" id="KW-0349">Heme</keyword>
<dbReference type="VEuPathDB" id="FungiDB:MAPG_11582"/>
<dbReference type="PRINTS" id="PR00463">
    <property type="entry name" value="EP450I"/>
</dbReference>
<keyword evidence="5 8" id="KW-0408">Iron</keyword>
<dbReference type="InterPro" id="IPR002401">
    <property type="entry name" value="Cyt_P450_E_grp-I"/>
</dbReference>
<evidence type="ECO:0000256" key="9">
    <source>
        <dbReference type="SAM" id="Phobius"/>
    </source>
</evidence>
<keyword evidence="4" id="KW-0560">Oxidoreductase</keyword>
<feature type="binding site" description="axial binding residue" evidence="8">
    <location>
        <position position="449"/>
    </location>
    <ligand>
        <name>heme</name>
        <dbReference type="ChEBI" id="CHEBI:30413"/>
    </ligand>
    <ligandPart>
        <name>Fe</name>
        <dbReference type="ChEBI" id="CHEBI:18248"/>
    </ligandPart>
</feature>
<dbReference type="GO" id="GO:0004497">
    <property type="term" value="F:monooxygenase activity"/>
    <property type="evidence" value="ECO:0007669"/>
    <property type="project" value="UniProtKB-KW"/>
</dbReference>
<dbReference type="GO" id="GO:0016705">
    <property type="term" value="F:oxidoreductase activity, acting on paired donors, with incorporation or reduction of molecular oxygen"/>
    <property type="evidence" value="ECO:0007669"/>
    <property type="project" value="InterPro"/>
</dbReference>
<name>A0A0C4EFN0_MAGP6</name>
<reference evidence="10" key="1">
    <citation type="submission" date="2010-05" db="EMBL/GenBank/DDBJ databases">
        <title>The Genome Sequence of Magnaporthe poae strain ATCC 64411.</title>
        <authorList>
            <consortium name="The Broad Institute Genome Sequencing Platform"/>
            <consortium name="Broad Institute Genome Sequencing Center for Infectious Disease"/>
            <person name="Ma L.-J."/>
            <person name="Dead R."/>
            <person name="Young S."/>
            <person name="Zeng Q."/>
            <person name="Koehrsen M."/>
            <person name="Alvarado L."/>
            <person name="Berlin A."/>
            <person name="Chapman S.B."/>
            <person name="Chen Z."/>
            <person name="Freedman E."/>
            <person name="Gellesch M."/>
            <person name="Goldberg J."/>
            <person name="Griggs A."/>
            <person name="Gujja S."/>
            <person name="Heilman E.R."/>
            <person name="Heiman D."/>
            <person name="Hepburn T."/>
            <person name="Howarth C."/>
            <person name="Jen D."/>
            <person name="Larson L."/>
            <person name="Mehta T."/>
            <person name="Neiman D."/>
            <person name="Pearson M."/>
            <person name="Roberts A."/>
            <person name="Saif S."/>
            <person name="Shea T."/>
            <person name="Shenoy N."/>
            <person name="Sisk P."/>
            <person name="Stolte C."/>
            <person name="Sykes S."/>
            <person name="Walk T."/>
            <person name="White J."/>
            <person name="Yandava C."/>
            <person name="Haas B."/>
            <person name="Nusbaum C."/>
            <person name="Birren B."/>
        </authorList>
    </citation>
    <scope>NUCLEOTIDE SEQUENCE</scope>
    <source>
        <strain evidence="10">ATCC 64411</strain>
    </source>
</reference>
<dbReference type="eggNOG" id="KOG0156">
    <property type="taxonomic scope" value="Eukaryota"/>
</dbReference>
<feature type="transmembrane region" description="Helical" evidence="9">
    <location>
        <begin position="20"/>
        <end position="40"/>
    </location>
</feature>
<reference evidence="10" key="3">
    <citation type="submission" date="2011-03" db="EMBL/GenBank/DDBJ databases">
        <title>Annotation of Magnaporthe poae ATCC 64411.</title>
        <authorList>
            <person name="Ma L.-J."/>
            <person name="Dead R."/>
            <person name="Young S.K."/>
            <person name="Zeng Q."/>
            <person name="Gargeya S."/>
            <person name="Fitzgerald M."/>
            <person name="Haas B."/>
            <person name="Abouelleil A."/>
            <person name="Alvarado L."/>
            <person name="Arachchi H.M."/>
            <person name="Berlin A."/>
            <person name="Brown A."/>
            <person name="Chapman S.B."/>
            <person name="Chen Z."/>
            <person name="Dunbar C."/>
            <person name="Freedman E."/>
            <person name="Gearin G."/>
            <person name="Gellesch M."/>
            <person name="Goldberg J."/>
            <person name="Griggs A."/>
            <person name="Gujja S."/>
            <person name="Heiman D."/>
            <person name="Howarth C."/>
            <person name="Larson L."/>
            <person name="Lui A."/>
            <person name="MacDonald P.J.P."/>
            <person name="Mehta T."/>
            <person name="Montmayeur A."/>
            <person name="Murphy C."/>
            <person name="Neiman D."/>
            <person name="Pearson M."/>
            <person name="Priest M."/>
            <person name="Roberts A."/>
            <person name="Saif S."/>
            <person name="Shea T."/>
            <person name="Shenoy N."/>
            <person name="Sisk P."/>
            <person name="Stolte C."/>
            <person name="Sykes S."/>
            <person name="Yandava C."/>
            <person name="Wortman J."/>
            <person name="Nusbaum C."/>
            <person name="Birren B."/>
        </authorList>
    </citation>
    <scope>NUCLEOTIDE SEQUENCE</scope>
    <source>
        <strain evidence="10">ATCC 64411</strain>
    </source>
</reference>
<dbReference type="OrthoDB" id="1055148at2759"/>
<dbReference type="InterPro" id="IPR036396">
    <property type="entry name" value="Cyt_P450_sf"/>
</dbReference>
<dbReference type="SUPFAM" id="SSF48264">
    <property type="entry name" value="Cytochrome P450"/>
    <property type="match status" value="1"/>
</dbReference>
<evidence type="ECO:0000313" key="12">
    <source>
        <dbReference type="Proteomes" id="UP000011715"/>
    </source>
</evidence>
<reference evidence="11" key="5">
    <citation type="submission" date="2015-06" db="UniProtKB">
        <authorList>
            <consortium name="EnsemblFungi"/>
        </authorList>
    </citation>
    <scope>IDENTIFICATION</scope>
    <source>
        <strain evidence="11">ATCC 64411</strain>
    </source>
</reference>
<dbReference type="FunFam" id="1.10.630.10:FF:000072">
    <property type="entry name" value="3-hydroxyphenylacetate 6 hydroxylase"/>
    <property type="match status" value="1"/>
</dbReference>
<protein>
    <recommendedName>
        <fullName evidence="13">3-hydroxyphenylacetate 6-hydroxylase</fullName>
    </recommendedName>
</protein>
<comment type="cofactor">
    <cofactor evidence="8">
        <name>heme</name>
        <dbReference type="ChEBI" id="CHEBI:30413"/>
    </cofactor>
</comment>
<organism evidence="11 12">
    <name type="scientific">Magnaporthiopsis poae (strain ATCC 64411 / 73-15)</name>
    <name type="common">Kentucky bluegrass fungus</name>
    <name type="synonym">Magnaporthe poae</name>
    <dbReference type="NCBI Taxonomy" id="644358"/>
    <lineage>
        <taxon>Eukaryota</taxon>
        <taxon>Fungi</taxon>
        <taxon>Dikarya</taxon>
        <taxon>Ascomycota</taxon>
        <taxon>Pezizomycotina</taxon>
        <taxon>Sordariomycetes</taxon>
        <taxon>Sordariomycetidae</taxon>
        <taxon>Magnaporthales</taxon>
        <taxon>Magnaporthaceae</taxon>
        <taxon>Magnaporthiopsis</taxon>
    </lineage>
</organism>
<sequence length="519" mass="58414">MLNASVARVLLERIVLNPVQGVLIGVLLLPAFYILINEIIRLKARIPRLKGPPGLPLVGNIWDIRTNAAERYRQWSKQYGDVYQIMLGNIPVVVVNSAAAAKTIFGSNAQVLSSRPELYTFHKVLSDTSGTTIGTSPYSESLKRRRKGVASALNRPTIQTYIPHLDVETKDFVKELYTYGNAGQTAIDPMPMIQRLSLSLSLTLNWGTRLKSQKDDLFAEITHVEEEISKFRSTTGNLQDYIPILRLNPFNFHSAKAREMRDRRDKYLTYLNDALDERIANGTHKPCIQANVILDREAKLSKDELTSISLTMLSGGLDTITTEVAWFIALLSQHPEIQDKAVAEIRKHYGDDEPFCDANDDQKCAYVVALVREALRYYTVLRLALPRASIKDLPFKGTVIPKGTMVFLNAWACNMDDGVWSDPEVFRPERWLEQPDAPIFTYGLGYRMCAGSLLANRELYLVFMRLINSFAIKKHDDVDCHPVTGNADPTSLVALPPRFKSYFVPRNHAALSSALEKTI</sequence>
<keyword evidence="3 8" id="KW-0479">Metal-binding</keyword>
<evidence type="ECO:0000256" key="4">
    <source>
        <dbReference type="ARBA" id="ARBA00023002"/>
    </source>
</evidence>
<dbReference type="AlphaFoldDB" id="A0A0C4EFN0"/>
<dbReference type="PANTHER" id="PTHR46300:SF9">
    <property type="entry name" value="P450, PUTATIVE-RELATED"/>
    <property type="match status" value="1"/>
</dbReference>
<evidence type="ECO:0000313" key="10">
    <source>
        <dbReference type="EMBL" id="KLU92637.1"/>
    </source>
</evidence>
<dbReference type="EMBL" id="ADBL01002852">
    <property type="status" value="NOT_ANNOTATED_CDS"/>
    <property type="molecule type" value="Genomic_DNA"/>
</dbReference>
<evidence type="ECO:0000256" key="1">
    <source>
        <dbReference type="ARBA" id="ARBA00010617"/>
    </source>
</evidence>
<dbReference type="STRING" id="644358.A0A0C4EFN0"/>
<dbReference type="Gene3D" id="1.10.630.10">
    <property type="entry name" value="Cytochrome P450"/>
    <property type="match status" value="1"/>
</dbReference>